<evidence type="ECO:0000313" key="2">
    <source>
        <dbReference type="EMBL" id="KAI6781727.1"/>
    </source>
</evidence>
<keyword evidence="1" id="KW-0472">Membrane</keyword>
<evidence type="ECO:0000313" key="3">
    <source>
        <dbReference type="Proteomes" id="UP001055219"/>
    </source>
</evidence>
<dbReference type="EMBL" id="JAGIXG020000019">
    <property type="protein sequence ID" value="KAI6781727.1"/>
    <property type="molecule type" value="Genomic_DNA"/>
</dbReference>
<evidence type="ECO:0000256" key="1">
    <source>
        <dbReference type="SAM" id="Phobius"/>
    </source>
</evidence>
<dbReference type="Gene3D" id="1.20.140.150">
    <property type="match status" value="1"/>
</dbReference>
<feature type="transmembrane region" description="Helical" evidence="1">
    <location>
        <begin position="157"/>
        <end position="183"/>
    </location>
</feature>
<dbReference type="Proteomes" id="UP001055219">
    <property type="component" value="Unassembled WGS sequence"/>
</dbReference>
<keyword evidence="3" id="KW-1185">Reference proteome</keyword>
<name>A0A9Q0BDC4_9HYPO</name>
<proteinExistence type="predicted"/>
<protein>
    <submittedName>
        <fullName evidence="2">Uncharacterized protein</fullName>
    </submittedName>
</protein>
<reference evidence="2" key="1">
    <citation type="journal article" date="2021" name="J Fungi (Basel)">
        <title>Genomic and Metabolomic Analyses of the Marine Fungus Emericellopsis cladophorae: Insights into Saltwater Adaptability Mechanisms and Its Biosynthetic Potential.</title>
        <authorList>
            <person name="Goncalves M.F.M."/>
            <person name="Hilario S."/>
            <person name="Van de Peer Y."/>
            <person name="Esteves A.C."/>
            <person name="Alves A."/>
        </authorList>
    </citation>
    <scope>NUCLEOTIDE SEQUENCE</scope>
    <source>
        <strain evidence="2">MUM 19.33</strain>
    </source>
</reference>
<accession>A0A9Q0BDC4</accession>
<sequence length="198" mass="21645">MTRLLVYSAALVGFLASTSMIIASIVLPQWVSYTITTSAGETLTKTIGLHKSCSSLADPPCRPFPYHDLCQSDERYFCSMWRSVGFMATLSVILCLACLVAFTVVMSGGKYKRETGWPFVTAMLSLVAIVQFVVIAIVAYLYDHDNQFTVPGWHLDISWILSTVSATICALAAVGLAASAYMLPQEDGYDFLEDPLDS</sequence>
<reference evidence="2" key="2">
    <citation type="submission" date="2022-07" db="EMBL/GenBank/DDBJ databases">
        <authorList>
            <person name="Goncalves M.F.M."/>
            <person name="Hilario S."/>
            <person name="Van De Peer Y."/>
            <person name="Esteves A.C."/>
            <person name="Alves A."/>
        </authorList>
    </citation>
    <scope>NUCLEOTIDE SEQUENCE</scope>
    <source>
        <strain evidence="2">MUM 19.33</strain>
    </source>
</reference>
<dbReference type="GeneID" id="75830484"/>
<feature type="transmembrane region" description="Helical" evidence="1">
    <location>
        <begin position="117"/>
        <end position="142"/>
    </location>
</feature>
<feature type="transmembrane region" description="Helical" evidence="1">
    <location>
        <begin position="84"/>
        <end position="105"/>
    </location>
</feature>
<dbReference type="OrthoDB" id="61370at2759"/>
<keyword evidence="1" id="KW-0812">Transmembrane</keyword>
<keyword evidence="1" id="KW-1133">Transmembrane helix</keyword>
<dbReference type="RefSeq" id="XP_051362583.1">
    <property type="nucleotide sequence ID" value="XM_051506191.1"/>
</dbReference>
<comment type="caution">
    <text evidence="2">The sequence shown here is derived from an EMBL/GenBank/DDBJ whole genome shotgun (WGS) entry which is preliminary data.</text>
</comment>
<dbReference type="AlphaFoldDB" id="A0A9Q0BDC4"/>
<organism evidence="2 3">
    <name type="scientific">Emericellopsis cladophorae</name>
    <dbReference type="NCBI Taxonomy" id="2686198"/>
    <lineage>
        <taxon>Eukaryota</taxon>
        <taxon>Fungi</taxon>
        <taxon>Dikarya</taxon>
        <taxon>Ascomycota</taxon>
        <taxon>Pezizomycotina</taxon>
        <taxon>Sordariomycetes</taxon>
        <taxon>Hypocreomycetidae</taxon>
        <taxon>Hypocreales</taxon>
        <taxon>Bionectriaceae</taxon>
        <taxon>Emericellopsis</taxon>
    </lineage>
</organism>
<gene>
    <name evidence="2" type="ORF">J7T54_003993</name>
</gene>